<feature type="non-terminal residue" evidence="1">
    <location>
        <position position="1"/>
    </location>
</feature>
<gene>
    <name evidence="1" type="ORF">PGLA2088_LOCUS11873</name>
</gene>
<accession>A0A813IUC8</accession>
<organism evidence="1 2">
    <name type="scientific">Polarella glacialis</name>
    <name type="common">Dinoflagellate</name>
    <dbReference type="NCBI Taxonomy" id="89957"/>
    <lineage>
        <taxon>Eukaryota</taxon>
        <taxon>Sar</taxon>
        <taxon>Alveolata</taxon>
        <taxon>Dinophyceae</taxon>
        <taxon>Suessiales</taxon>
        <taxon>Suessiaceae</taxon>
        <taxon>Polarella</taxon>
    </lineage>
</organism>
<reference evidence="1" key="1">
    <citation type="submission" date="2021-02" db="EMBL/GenBank/DDBJ databases">
        <authorList>
            <person name="Dougan E. K."/>
            <person name="Rhodes N."/>
            <person name="Thang M."/>
            <person name="Chan C."/>
        </authorList>
    </citation>
    <scope>NUCLEOTIDE SEQUENCE</scope>
</reference>
<dbReference type="EMBL" id="CAJNNW010013855">
    <property type="protein sequence ID" value="CAE8655884.1"/>
    <property type="molecule type" value="Genomic_DNA"/>
</dbReference>
<feature type="non-terminal residue" evidence="1">
    <location>
        <position position="108"/>
    </location>
</feature>
<dbReference type="Proteomes" id="UP000626109">
    <property type="component" value="Unassembled WGS sequence"/>
</dbReference>
<evidence type="ECO:0000313" key="2">
    <source>
        <dbReference type="Proteomes" id="UP000626109"/>
    </source>
</evidence>
<protein>
    <submittedName>
        <fullName evidence="1">Uncharacterized protein</fullName>
    </submittedName>
</protein>
<sequence length="108" mass="12305">VPSSGSGWMFSVVAAKDHSYYSLPKTVYAEQGPTPTEWRSLPFWYALEIATTDLDWKQLEVRFGAPRGMTPQEWVGLHFLYKQDPVRWFEALGLEGSCFVPFGEWVAA</sequence>
<dbReference type="AlphaFoldDB" id="A0A813IUC8"/>
<name>A0A813IUC8_POLGL</name>
<proteinExistence type="predicted"/>
<evidence type="ECO:0000313" key="1">
    <source>
        <dbReference type="EMBL" id="CAE8655884.1"/>
    </source>
</evidence>
<comment type="caution">
    <text evidence="1">The sequence shown here is derived from an EMBL/GenBank/DDBJ whole genome shotgun (WGS) entry which is preliminary data.</text>
</comment>